<dbReference type="EMBL" id="LXQA010989637">
    <property type="protein sequence ID" value="MCI80180.1"/>
    <property type="molecule type" value="Genomic_DNA"/>
</dbReference>
<accession>A0A392V199</accession>
<evidence type="ECO:0000313" key="3">
    <source>
        <dbReference type="Proteomes" id="UP000265520"/>
    </source>
</evidence>
<comment type="caution">
    <text evidence="2">The sequence shown here is derived from an EMBL/GenBank/DDBJ whole genome shotgun (WGS) entry which is preliminary data.</text>
</comment>
<feature type="region of interest" description="Disordered" evidence="1">
    <location>
        <begin position="33"/>
        <end position="64"/>
    </location>
</feature>
<organism evidence="2 3">
    <name type="scientific">Trifolium medium</name>
    <dbReference type="NCBI Taxonomy" id="97028"/>
    <lineage>
        <taxon>Eukaryota</taxon>
        <taxon>Viridiplantae</taxon>
        <taxon>Streptophyta</taxon>
        <taxon>Embryophyta</taxon>
        <taxon>Tracheophyta</taxon>
        <taxon>Spermatophyta</taxon>
        <taxon>Magnoliopsida</taxon>
        <taxon>eudicotyledons</taxon>
        <taxon>Gunneridae</taxon>
        <taxon>Pentapetalae</taxon>
        <taxon>rosids</taxon>
        <taxon>fabids</taxon>
        <taxon>Fabales</taxon>
        <taxon>Fabaceae</taxon>
        <taxon>Papilionoideae</taxon>
        <taxon>50 kb inversion clade</taxon>
        <taxon>NPAAA clade</taxon>
        <taxon>Hologalegina</taxon>
        <taxon>IRL clade</taxon>
        <taxon>Trifolieae</taxon>
        <taxon>Trifolium</taxon>
    </lineage>
</organism>
<reference evidence="2 3" key="1">
    <citation type="journal article" date="2018" name="Front. Plant Sci.">
        <title>Red Clover (Trifolium pratense) and Zigzag Clover (T. medium) - A Picture of Genomic Similarities and Differences.</title>
        <authorList>
            <person name="Dluhosova J."/>
            <person name="Istvanek J."/>
            <person name="Nedelnik J."/>
            <person name="Repkova J."/>
        </authorList>
    </citation>
    <scope>NUCLEOTIDE SEQUENCE [LARGE SCALE GENOMIC DNA]</scope>
    <source>
        <strain evidence="3">cv. 10/8</strain>
        <tissue evidence="2">Leaf</tissue>
    </source>
</reference>
<dbReference type="AlphaFoldDB" id="A0A392V199"/>
<proteinExistence type="predicted"/>
<keyword evidence="3" id="KW-1185">Reference proteome</keyword>
<protein>
    <submittedName>
        <fullName evidence="2">Uncharacterized protein</fullName>
    </submittedName>
</protein>
<name>A0A392V199_9FABA</name>
<feature type="non-terminal residue" evidence="2">
    <location>
        <position position="64"/>
    </location>
</feature>
<dbReference type="Proteomes" id="UP000265520">
    <property type="component" value="Unassembled WGS sequence"/>
</dbReference>
<feature type="compositionally biased region" description="Low complexity" evidence="1">
    <location>
        <begin position="33"/>
        <end position="56"/>
    </location>
</feature>
<evidence type="ECO:0000256" key="1">
    <source>
        <dbReference type="SAM" id="MobiDB-lite"/>
    </source>
</evidence>
<evidence type="ECO:0000313" key="2">
    <source>
        <dbReference type="EMBL" id="MCI80180.1"/>
    </source>
</evidence>
<sequence length="64" mass="6938">MGDQPVTKIATLTEAIKALLDQTTALTTKVDDIANNNNNHNRNNPNRGGGPIPVIRVHNNNHTI</sequence>